<dbReference type="EnsemblMetazoa" id="HelroT85174">
    <property type="protein sequence ID" value="HelroP85174"/>
    <property type="gene ID" value="HelroG85174"/>
</dbReference>
<dbReference type="SUPFAM" id="SSF57262">
    <property type="entry name" value="Leech antihemostatic proteins"/>
    <property type="match status" value="2"/>
</dbReference>
<dbReference type="GO" id="GO:0004867">
    <property type="term" value="F:serine-type endopeptidase inhibitor activity"/>
    <property type="evidence" value="ECO:0007669"/>
    <property type="project" value="UniProtKB-KW"/>
</dbReference>
<dbReference type="InParanoid" id="T1G5T8"/>
<feature type="domain" description="Antistasin-like" evidence="6">
    <location>
        <begin position="29"/>
        <end position="54"/>
    </location>
</feature>
<dbReference type="OrthoDB" id="10021323at2759"/>
<keyword evidence="9" id="KW-1185">Reference proteome</keyword>
<evidence type="ECO:0000256" key="4">
    <source>
        <dbReference type="ARBA" id="ARBA00022690"/>
    </source>
</evidence>
<evidence type="ECO:0000256" key="5">
    <source>
        <dbReference type="ARBA" id="ARBA00022900"/>
    </source>
</evidence>
<dbReference type="GO" id="GO:0005576">
    <property type="term" value="C:extracellular region"/>
    <property type="evidence" value="ECO:0007669"/>
    <property type="project" value="UniProtKB-SubCell"/>
</dbReference>
<dbReference type="Gene3D" id="2.10.22.10">
    <property type="entry name" value="Antistasin, domain 1"/>
    <property type="match status" value="2"/>
</dbReference>
<evidence type="ECO:0000313" key="9">
    <source>
        <dbReference type="Proteomes" id="UP000015101"/>
    </source>
</evidence>
<dbReference type="PROSITE" id="PS51252">
    <property type="entry name" value="ANTISTASIN"/>
    <property type="match status" value="2"/>
</dbReference>
<evidence type="ECO:0000256" key="3">
    <source>
        <dbReference type="ARBA" id="ARBA00022525"/>
    </source>
</evidence>
<dbReference type="RefSeq" id="XP_009024092.1">
    <property type="nucleotide sequence ID" value="XM_009025844.1"/>
</dbReference>
<feature type="domain" description="Antistasin-like" evidence="6">
    <location>
        <begin position="1"/>
        <end position="26"/>
    </location>
</feature>
<protein>
    <recommendedName>
        <fullName evidence="6">Antistasin-like domain-containing protein</fullName>
    </recommendedName>
</protein>
<dbReference type="KEGG" id="hro:HELRODRAFT_85174"/>
<dbReference type="STRING" id="6412.T1G5T8"/>
<dbReference type="InterPro" id="IPR011061">
    <property type="entry name" value="Hirudin/antistatin"/>
</dbReference>
<dbReference type="SMR" id="T1G5T8"/>
<dbReference type="Pfam" id="PF02822">
    <property type="entry name" value="Antistasin"/>
    <property type="match status" value="2"/>
</dbReference>
<evidence type="ECO:0000256" key="1">
    <source>
        <dbReference type="ARBA" id="ARBA00004613"/>
    </source>
</evidence>
<gene>
    <name evidence="8" type="primary">20216435</name>
    <name evidence="7" type="ORF">HELRODRAFT_85174</name>
</gene>
<dbReference type="EMBL" id="AMQM01006203">
    <property type="status" value="NOT_ANNOTATED_CDS"/>
    <property type="molecule type" value="Genomic_DNA"/>
</dbReference>
<comment type="subcellular location">
    <subcellularLocation>
        <location evidence="1">Secreted</location>
    </subcellularLocation>
</comment>
<dbReference type="CTD" id="20216435"/>
<dbReference type="OMA" id="ICKCNEC"/>
<reference evidence="8" key="3">
    <citation type="submission" date="2015-06" db="UniProtKB">
        <authorList>
            <consortium name="EnsemblMetazoa"/>
        </authorList>
    </citation>
    <scope>IDENTIFICATION</scope>
</reference>
<comment type="similarity">
    <text evidence="2">Belongs to the protease inhibitor I15 (antistasin) family.</text>
</comment>
<dbReference type="GeneID" id="20216435"/>
<evidence type="ECO:0000313" key="7">
    <source>
        <dbReference type="EMBL" id="ESN97770.1"/>
    </source>
</evidence>
<dbReference type="InterPro" id="IPR004094">
    <property type="entry name" value="Antistasin-like"/>
</dbReference>
<keyword evidence="5" id="KW-0722">Serine protease inhibitor</keyword>
<name>T1G5T8_HELRO</name>
<dbReference type="AlphaFoldDB" id="T1G5T8"/>
<reference evidence="7 9" key="2">
    <citation type="journal article" date="2013" name="Nature">
        <title>Insights into bilaterian evolution from three spiralian genomes.</title>
        <authorList>
            <person name="Simakov O."/>
            <person name="Marletaz F."/>
            <person name="Cho S.J."/>
            <person name="Edsinger-Gonzales E."/>
            <person name="Havlak P."/>
            <person name="Hellsten U."/>
            <person name="Kuo D.H."/>
            <person name="Larsson T."/>
            <person name="Lv J."/>
            <person name="Arendt D."/>
            <person name="Savage R."/>
            <person name="Osoegawa K."/>
            <person name="de Jong P."/>
            <person name="Grimwood J."/>
            <person name="Chapman J.A."/>
            <person name="Shapiro H."/>
            <person name="Aerts A."/>
            <person name="Otillar R.P."/>
            <person name="Terry A.Y."/>
            <person name="Boore J.L."/>
            <person name="Grigoriev I.V."/>
            <person name="Lindberg D.R."/>
            <person name="Seaver E.C."/>
            <person name="Weisblat D.A."/>
            <person name="Putnam N.H."/>
            <person name="Rokhsar D.S."/>
        </authorList>
    </citation>
    <scope>NUCLEOTIDE SEQUENCE</scope>
</reference>
<evidence type="ECO:0000259" key="6">
    <source>
        <dbReference type="PROSITE" id="PS51252"/>
    </source>
</evidence>
<evidence type="ECO:0000256" key="2">
    <source>
        <dbReference type="ARBA" id="ARBA00008768"/>
    </source>
</evidence>
<dbReference type="Proteomes" id="UP000015101">
    <property type="component" value="Unassembled WGS sequence"/>
</dbReference>
<keyword evidence="4" id="KW-0646">Protease inhibitor</keyword>
<accession>T1G5T8</accession>
<dbReference type="EMBL" id="KB097304">
    <property type="protein sequence ID" value="ESN97770.1"/>
    <property type="molecule type" value="Genomic_DNA"/>
</dbReference>
<evidence type="ECO:0000313" key="8">
    <source>
        <dbReference type="EnsemblMetazoa" id="HelroP85174"/>
    </source>
</evidence>
<reference evidence="9" key="1">
    <citation type="submission" date="2012-12" db="EMBL/GenBank/DDBJ databases">
        <authorList>
            <person name="Hellsten U."/>
            <person name="Grimwood J."/>
            <person name="Chapman J.A."/>
            <person name="Shapiro H."/>
            <person name="Aerts A."/>
            <person name="Otillar R.P."/>
            <person name="Terry A.Y."/>
            <person name="Boore J.L."/>
            <person name="Simakov O."/>
            <person name="Marletaz F."/>
            <person name="Cho S.-J."/>
            <person name="Edsinger-Gonzales E."/>
            <person name="Havlak P."/>
            <person name="Kuo D.-H."/>
            <person name="Larsson T."/>
            <person name="Lv J."/>
            <person name="Arendt D."/>
            <person name="Savage R."/>
            <person name="Osoegawa K."/>
            <person name="de Jong P."/>
            <person name="Lindberg D.R."/>
            <person name="Seaver E.C."/>
            <person name="Weisblat D.A."/>
            <person name="Putnam N.H."/>
            <person name="Grigoriev I.V."/>
            <person name="Rokhsar D.S."/>
        </authorList>
    </citation>
    <scope>NUCLEOTIDE SEQUENCE</scope>
</reference>
<keyword evidence="3" id="KW-0964">Secreted</keyword>
<dbReference type="HOGENOM" id="CLU_195676_0_0_1"/>
<proteinExistence type="inferred from homology"/>
<sequence length="55" mass="6190">CSEAQCRMLCPNGFMRDHNGCEICKCNECDGVLCRMYCANGFQRDANGCEICRCN</sequence>
<organism evidence="8 9">
    <name type="scientific">Helobdella robusta</name>
    <name type="common">Californian leech</name>
    <dbReference type="NCBI Taxonomy" id="6412"/>
    <lineage>
        <taxon>Eukaryota</taxon>
        <taxon>Metazoa</taxon>
        <taxon>Spiralia</taxon>
        <taxon>Lophotrochozoa</taxon>
        <taxon>Annelida</taxon>
        <taxon>Clitellata</taxon>
        <taxon>Hirudinea</taxon>
        <taxon>Rhynchobdellida</taxon>
        <taxon>Glossiphoniidae</taxon>
        <taxon>Helobdella</taxon>
    </lineage>
</organism>